<dbReference type="InterPro" id="IPR013083">
    <property type="entry name" value="Znf_RING/FYVE/PHD"/>
</dbReference>
<keyword evidence="3" id="KW-0862">Zinc</keyword>
<evidence type="ECO:0000256" key="1">
    <source>
        <dbReference type="ARBA" id="ARBA00022723"/>
    </source>
</evidence>
<dbReference type="GO" id="GO:0008270">
    <property type="term" value="F:zinc ion binding"/>
    <property type="evidence" value="ECO:0007669"/>
    <property type="project" value="UniProtKB-KW"/>
</dbReference>
<dbReference type="SMART" id="SM00249">
    <property type="entry name" value="PHD"/>
    <property type="match status" value="1"/>
</dbReference>
<dbReference type="Pfam" id="PF00628">
    <property type="entry name" value="PHD"/>
    <property type="match status" value="1"/>
</dbReference>
<dbReference type="EMBL" id="JBEDNZ010000009">
    <property type="protein sequence ID" value="KAL0839024.1"/>
    <property type="molecule type" value="Genomic_DNA"/>
</dbReference>
<organism evidence="6 7">
    <name type="scientific">Loxostege sticticalis</name>
    <name type="common">Beet webworm moth</name>
    <dbReference type="NCBI Taxonomy" id="481309"/>
    <lineage>
        <taxon>Eukaryota</taxon>
        <taxon>Metazoa</taxon>
        <taxon>Ecdysozoa</taxon>
        <taxon>Arthropoda</taxon>
        <taxon>Hexapoda</taxon>
        <taxon>Insecta</taxon>
        <taxon>Pterygota</taxon>
        <taxon>Neoptera</taxon>
        <taxon>Endopterygota</taxon>
        <taxon>Lepidoptera</taxon>
        <taxon>Glossata</taxon>
        <taxon>Ditrysia</taxon>
        <taxon>Pyraloidea</taxon>
        <taxon>Crambidae</taxon>
        <taxon>Pyraustinae</taxon>
        <taxon>Loxostege</taxon>
    </lineage>
</organism>
<comment type="caution">
    <text evidence="6">The sequence shown here is derived from an EMBL/GenBank/DDBJ whole genome shotgun (WGS) entry which is preliminary data.</text>
</comment>
<dbReference type="InterPro" id="IPR001965">
    <property type="entry name" value="Znf_PHD"/>
</dbReference>
<proteinExistence type="predicted"/>
<dbReference type="SUPFAM" id="SSF57903">
    <property type="entry name" value="FYVE/PHD zinc finger"/>
    <property type="match status" value="1"/>
</dbReference>
<sequence length="325" mass="36495">MAEKCNACGKFLPAADRVTCTKCSSMCHRRCVNIPQGAQAPPSWICPDCKANVPRANTDGTPLRGQPHTTTETTQVMPNVNEDIRTFREEIRKASEECRIWREEVAELRSIMKSMGDKIEELEKKVDDLEKVVAEGGSNKALEATVSQLKMDLDERDQELLLNDVDIAGITEEDNESVQHLVLACATKLGVPLDERDIVSCKRVGLRRTGTQEDSRPRAVTVRLARRSVRDQLIKAARVRRGLSTEGLGLRGSPRPLYVNERLTRTNRQLFNRAREIAKKLSWRFVWTREGRVFVRQDQGAPATRIRSSGDLERVFGPGSGLSVM</sequence>
<dbReference type="CDD" id="cd15489">
    <property type="entry name" value="PHD_SF"/>
    <property type="match status" value="1"/>
</dbReference>
<evidence type="ECO:0000259" key="5">
    <source>
        <dbReference type="SMART" id="SM00249"/>
    </source>
</evidence>
<dbReference type="InterPro" id="IPR011011">
    <property type="entry name" value="Znf_FYVE_PHD"/>
</dbReference>
<feature type="domain" description="Zinc finger PHD-type" evidence="5">
    <location>
        <begin position="4"/>
        <end position="50"/>
    </location>
</feature>
<evidence type="ECO:0000256" key="3">
    <source>
        <dbReference type="ARBA" id="ARBA00022833"/>
    </source>
</evidence>
<dbReference type="Gene3D" id="3.30.40.10">
    <property type="entry name" value="Zinc/RING finger domain, C3HC4 (zinc finger)"/>
    <property type="match status" value="1"/>
</dbReference>
<evidence type="ECO:0000256" key="2">
    <source>
        <dbReference type="ARBA" id="ARBA00022771"/>
    </source>
</evidence>
<dbReference type="InterPro" id="IPR019787">
    <property type="entry name" value="Znf_PHD-finger"/>
</dbReference>
<protein>
    <recommendedName>
        <fullName evidence="5">Zinc finger PHD-type domain-containing protein</fullName>
    </recommendedName>
</protein>
<evidence type="ECO:0000313" key="7">
    <source>
        <dbReference type="Proteomes" id="UP001549921"/>
    </source>
</evidence>
<keyword evidence="4" id="KW-0175">Coiled coil</keyword>
<evidence type="ECO:0000256" key="4">
    <source>
        <dbReference type="SAM" id="Coils"/>
    </source>
</evidence>
<reference evidence="6 7" key="1">
    <citation type="submission" date="2024-06" db="EMBL/GenBank/DDBJ databases">
        <title>A chromosome-level genome assembly of beet webworm, Loxostege sticticalis.</title>
        <authorList>
            <person name="Zhang Y."/>
        </authorList>
    </citation>
    <scope>NUCLEOTIDE SEQUENCE [LARGE SCALE GENOMIC DNA]</scope>
    <source>
        <strain evidence="6">AQ028</strain>
        <tissue evidence="6">Male pupae</tissue>
    </source>
</reference>
<feature type="coiled-coil region" evidence="4">
    <location>
        <begin position="77"/>
        <end position="159"/>
    </location>
</feature>
<dbReference type="Proteomes" id="UP001549921">
    <property type="component" value="Unassembled WGS sequence"/>
</dbReference>
<keyword evidence="1" id="KW-0479">Metal-binding</keyword>
<dbReference type="AlphaFoldDB" id="A0ABD0T6P2"/>
<keyword evidence="2" id="KW-0863">Zinc-finger</keyword>
<name>A0ABD0T6P2_LOXSC</name>
<evidence type="ECO:0000313" key="6">
    <source>
        <dbReference type="EMBL" id="KAL0839024.1"/>
    </source>
</evidence>
<dbReference type="Pfam" id="PF25298">
    <property type="entry name" value="Baculo_FP_2nd"/>
    <property type="match status" value="1"/>
</dbReference>
<accession>A0ABD0T6P2</accession>
<dbReference type="InterPro" id="IPR057251">
    <property type="entry name" value="FP_C"/>
</dbReference>
<gene>
    <name evidence="6" type="ORF">ABMA28_017020</name>
</gene>